<feature type="signal peptide" evidence="2">
    <location>
        <begin position="1"/>
        <end position="19"/>
    </location>
</feature>
<evidence type="ECO:0000256" key="2">
    <source>
        <dbReference type="SAM" id="SignalP"/>
    </source>
</evidence>
<keyword evidence="1" id="KW-0812">Transmembrane</keyword>
<reference evidence="3 4" key="2">
    <citation type="submission" date="2013-02" db="EMBL/GenBank/DDBJ databases">
        <title>The Genome Sequence of Plasmodium falciparum MaliPS096_E11.</title>
        <authorList>
            <consortium name="The Broad Institute Genome Sequencing Platform"/>
            <consortium name="The Broad Institute Genome Sequencing Center for Infectious Disease"/>
            <person name="Neafsey D."/>
            <person name="Cheeseman I."/>
            <person name="Volkman S."/>
            <person name="Adams J."/>
            <person name="Walker B."/>
            <person name="Young S.K."/>
            <person name="Zeng Q."/>
            <person name="Gargeya S."/>
            <person name="Fitzgerald M."/>
            <person name="Haas B."/>
            <person name="Abouelleil A."/>
            <person name="Alvarado L."/>
            <person name="Arachchi H.M."/>
            <person name="Berlin A.M."/>
            <person name="Chapman S.B."/>
            <person name="Dewar J."/>
            <person name="Goldberg J."/>
            <person name="Griggs A."/>
            <person name="Gujja S."/>
            <person name="Hansen M."/>
            <person name="Howarth C."/>
            <person name="Imamovic A."/>
            <person name="Larimer J."/>
            <person name="McCowan C."/>
            <person name="Murphy C."/>
            <person name="Neiman D."/>
            <person name="Pearson M."/>
            <person name="Priest M."/>
            <person name="Roberts A."/>
            <person name="Saif S."/>
            <person name="Shea T."/>
            <person name="Sisk P."/>
            <person name="Sykes S."/>
            <person name="Wortman J."/>
            <person name="Nusbaum C."/>
            <person name="Birren B."/>
        </authorList>
    </citation>
    <scope>NUCLEOTIDE SEQUENCE [LARGE SCALE GENOMIC DNA]</scope>
    <source>
        <strain evidence="3 4">MaliPS096_E11</strain>
    </source>
</reference>
<organism evidence="3 4">
    <name type="scientific">Plasmodium falciparum MaliPS096_E11</name>
    <dbReference type="NCBI Taxonomy" id="1036727"/>
    <lineage>
        <taxon>Eukaryota</taxon>
        <taxon>Sar</taxon>
        <taxon>Alveolata</taxon>
        <taxon>Apicomplexa</taxon>
        <taxon>Aconoidasida</taxon>
        <taxon>Haemosporida</taxon>
        <taxon>Plasmodiidae</taxon>
        <taxon>Plasmodium</taxon>
        <taxon>Plasmodium (Laverania)</taxon>
    </lineage>
</organism>
<evidence type="ECO:0000313" key="3">
    <source>
        <dbReference type="EMBL" id="ETW49363.1"/>
    </source>
</evidence>
<evidence type="ECO:0008006" key="5">
    <source>
        <dbReference type="Google" id="ProtNLM"/>
    </source>
</evidence>
<sequence length="174" mass="18792">MLGIGFPGLDLIGVTFVHAAAVNAATKAGMEAALLGLKSVNGLFRLLGENIKDLVTTTNFKCPNALMGLVQNVKNTQCVVPANQSQIFCRGLEAQYAPTIIQKAAVAGTEGADAYIRTLSDSTTITAFLTDPIVISAIVVISIVVILLIIYLILRYRRKIKMNKKLQYIKLLKE</sequence>
<dbReference type="Pfam" id="PF02009">
    <property type="entry name" value="RIFIN"/>
    <property type="match status" value="1"/>
</dbReference>
<dbReference type="EMBL" id="KI925545">
    <property type="protein sequence ID" value="ETW49363.1"/>
    <property type="molecule type" value="Genomic_DNA"/>
</dbReference>
<keyword evidence="2" id="KW-0732">Signal</keyword>
<dbReference type="AlphaFoldDB" id="A0A024WQX9"/>
<keyword evidence="1" id="KW-1133">Transmembrane helix</keyword>
<proteinExistence type="predicted"/>
<accession>A0A024WQX9</accession>
<evidence type="ECO:0000313" key="4">
    <source>
        <dbReference type="Proteomes" id="UP000030699"/>
    </source>
</evidence>
<feature type="transmembrane region" description="Helical" evidence="1">
    <location>
        <begin position="133"/>
        <end position="154"/>
    </location>
</feature>
<gene>
    <name evidence="3" type="ORF">PFMALIP_02682</name>
</gene>
<dbReference type="Proteomes" id="UP000030699">
    <property type="component" value="Unassembled WGS sequence"/>
</dbReference>
<dbReference type="InterPro" id="IPR006373">
    <property type="entry name" value="VSA_Rifin"/>
</dbReference>
<reference evidence="3 4" key="1">
    <citation type="submission" date="2013-02" db="EMBL/GenBank/DDBJ databases">
        <title>The Genome Annotation of Plasmodium falciparum MaliPS096_E11.</title>
        <authorList>
            <consortium name="The Broad Institute Genome Sequencing Platform"/>
            <consortium name="The Broad Institute Genome Sequencing Center for Infectious Disease"/>
            <person name="Neafsey D."/>
            <person name="Hoffman S."/>
            <person name="Volkman S."/>
            <person name="Rosenthal P."/>
            <person name="Walker B."/>
            <person name="Young S.K."/>
            <person name="Zeng Q."/>
            <person name="Gargeya S."/>
            <person name="Fitzgerald M."/>
            <person name="Haas B."/>
            <person name="Abouelleil A."/>
            <person name="Allen A.W."/>
            <person name="Alvarado L."/>
            <person name="Arachchi H.M."/>
            <person name="Berlin A.M."/>
            <person name="Chapman S.B."/>
            <person name="Gainer-Dewar J."/>
            <person name="Goldberg J."/>
            <person name="Griggs A."/>
            <person name="Gujja S."/>
            <person name="Hansen M."/>
            <person name="Howarth C."/>
            <person name="Imamovic A."/>
            <person name="Ireland A."/>
            <person name="Larimer J."/>
            <person name="McCowan C."/>
            <person name="Murphy C."/>
            <person name="Pearson M."/>
            <person name="Poon T.W."/>
            <person name="Priest M."/>
            <person name="Roberts A."/>
            <person name="Saif S."/>
            <person name="Shea T."/>
            <person name="Sisk P."/>
            <person name="Sykes S."/>
            <person name="Wortman J."/>
            <person name="Nusbaum C."/>
            <person name="Birren B."/>
        </authorList>
    </citation>
    <scope>NUCLEOTIDE SEQUENCE [LARGE SCALE GENOMIC DNA]</scope>
    <source>
        <strain evidence="3 4">MaliPS096_E11</strain>
    </source>
</reference>
<keyword evidence="1" id="KW-0472">Membrane</keyword>
<protein>
    <recommendedName>
        <fullName evidence="5">Surface antigen</fullName>
    </recommendedName>
</protein>
<evidence type="ECO:0000256" key="1">
    <source>
        <dbReference type="SAM" id="Phobius"/>
    </source>
</evidence>
<name>A0A024WQX9_PLAFA</name>
<feature type="chain" id="PRO_5001540958" description="Surface antigen" evidence="2">
    <location>
        <begin position="20"/>
        <end position="174"/>
    </location>
</feature>